<feature type="region of interest" description="Disordered" evidence="4">
    <location>
        <begin position="93"/>
        <end position="117"/>
    </location>
</feature>
<dbReference type="EMBL" id="JPDN02000001">
    <property type="protein sequence ID" value="PON31075.1"/>
    <property type="molecule type" value="Genomic_DNA"/>
</dbReference>
<dbReference type="Pfam" id="PF04082">
    <property type="entry name" value="Fungal_trans"/>
    <property type="match status" value="1"/>
</dbReference>
<keyword evidence="2" id="KW-0479">Metal-binding</keyword>
<organism evidence="6 7">
    <name type="scientific">Trichoderma gamsii</name>
    <dbReference type="NCBI Taxonomy" id="398673"/>
    <lineage>
        <taxon>Eukaryota</taxon>
        <taxon>Fungi</taxon>
        <taxon>Dikarya</taxon>
        <taxon>Ascomycota</taxon>
        <taxon>Pezizomycotina</taxon>
        <taxon>Sordariomycetes</taxon>
        <taxon>Hypocreomycetidae</taxon>
        <taxon>Hypocreales</taxon>
        <taxon>Hypocreaceae</taxon>
        <taxon>Trichoderma</taxon>
    </lineage>
</organism>
<dbReference type="SMART" id="SM00066">
    <property type="entry name" value="GAL4"/>
    <property type="match status" value="1"/>
</dbReference>
<gene>
    <name evidence="6" type="ORF">TGAM01_v200495</name>
</gene>
<sequence>MAVNFDFGASATSPKHNMAEHSASSPHHPNNVTIYQTTGPDAHFGPILAPGDSGSPLLNPRSCVTCRRRKVRCDKQMPCSNCRRALIPCAFPAPGRAPRQHRPKDPNAPPKPTSLREVELVKRLKKLEGIVEELSGQIEVETGGRVSSTANSPSNEGSPTAQRPKSSSLGASASGVVDFGDNHATGEVPESRKMRESRKQLGRLVLSDSKGSARYVSSGFWSKLNDELDAIREETQKLTDEDADDSEFEESPPIDSPATAASSSYNHQSNHQSFILGHQSLDANLRNFHPVASHATFLWSVYQETVDPLLKIIHVPTMDALLRDIRKAPEKLAPGHESLVFAVYYAAIVALEEGEIQTNFAVTKEEMLARYRYATEQSLAKANFLNTSELAVVQALTLFLLVVRRYDESRFTWSMTALLVRIAQGLGIHRDGTNFGLSPFETEQRRRVWWAILTLDFRASEEMGTDLLVADGDFDTQFPTSLNDADFSPASTTIPPAREGKSETAISLVRFEVCAMSRRIRDASGENTSGARIETDTVAEKERMLVELYQNIEDKFLRHLREEVDILYWVAAMISRIIMSKMCLIIYQPMLFPGSDHELTAEIRERIYIAAIEIIEYNYKLNTDPRCKQFRWLFRTYTNWSAIAYILVETCRRPWTPLVQRGWEAVNGYDKDLAENAKRADHAVVFLPLRKLFIRARRYQESEVARLRADPEEARRLDLAERVNPPRARFDPVPGLEARQQQVRETWRAMVQLEGSTPSSSTSNPQHAQTSMTSFIPEDSKPSLHQTPVTGASGPHFSQSNAVSQMPMNMTDDTMEYMDTFMAQSNVPMAELWNVGMVAMHNGQATVTMPERQHVQGNMVGQEAMMLPSQQPKDDPHVPPYLWPENFATSNAKFEMEDADMLGANFNWHDWNQSIRGLGMEGTQSKQSW</sequence>
<reference evidence="6 7" key="1">
    <citation type="journal article" date="2016" name="Genome Announc.">
        <title>Draft Whole-Genome Sequence of Trichoderma gamsii T6085, a Promising Biocontrol Agent of Fusarium Head Blight on Wheat.</title>
        <authorList>
            <person name="Baroncelli R."/>
            <person name="Zapparata A."/>
            <person name="Piaggeschi G."/>
            <person name="Sarrocco S."/>
            <person name="Vannacci G."/>
        </authorList>
    </citation>
    <scope>NUCLEOTIDE SEQUENCE [LARGE SCALE GENOMIC DNA]</scope>
    <source>
        <strain evidence="6 7">T6085</strain>
    </source>
</reference>
<dbReference type="CDD" id="cd12148">
    <property type="entry name" value="fungal_TF_MHR"/>
    <property type="match status" value="1"/>
</dbReference>
<feature type="compositionally biased region" description="Low complexity" evidence="4">
    <location>
        <begin position="166"/>
        <end position="177"/>
    </location>
</feature>
<proteinExistence type="predicted"/>
<dbReference type="SUPFAM" id="SSF57701">
    <property type="entry name" value="Zn2/Cys6 DNA-binding domain"/>
    <property type="match status" value="1"/>
</dbReference>
<dbReference type="GO" id="GO:0005634">
    <property type="term" value="C:nucleus"/>
    <property type="evidence" value="ECO:0007669"/>
    <property type="project" value="UniProtKB-SubCell"/>
</dbReference>
<dbReference type="GO" id="GO:0000981">
    <property type="term" value="F:DNA-binding transcription factor activity, RNA polymerase II-specific"/>
    <property type="evidence" value="ECO:0007669"/>
    <property type="project" value="InterPro"/>
</dbReference>
<dbReference type="AlphaFoldDB" id="A0A2P5A3H0"/>
<dbReference type="STRING" id="398673.A0A2P5A3H0"/>
<feature type="compositionally biased region" description="Basic and acidic residues" evidence="4">
    <location>
        <begin position="189"/>
        <end position="198"/>
    </location>
</feature>
<dbReference type="Gene3D" id="4.10.240.10">
    <property type="entry name" value="Zn(2)-C6 fungal-type DNA-binding domain"/>
    <property type="match status" value="1"/>
</dbReference>
<feature type="compositionally biased region" description="Acidic residues" evidence="4">
    <location>
        <begin position="241"/>
        <end position="252"/>
    </location>
</feature>
<feature type="region of interest" description="Disordered" evidence="4">
    <location>
        <begin position="1"/>
        <end position="29"/>
    </location>
</feature>
<feature type="region of interest" description="Disordered" evidence="4">
    <location>
        <begin position="753"/>
        <end position="802"/>
    </location>
</feature>
<keyword evidence="7" id="KW-1185">Reference proteome</keyword>
<feature type="region of interest" description="Disordered" evidence="4">
    <location>
        <begin position="236"/>
        <end position="264"/>
    </location>
</feature>
<feature type="region of interest" description="Disordered" evidence="4">
    <location>
        <begin position="141"/>
        <end position="198"/>
    </location>
</feature>
<dbReference type="GO" id="GO:0008270">
    <property type="term" value="F:zinc ion binding"/>
    <property type="evidence" value="ECO:0007669"/>
    <property type="project" value="InterPro"/>
</dbReference>
<dbReference type="GeneID" id="29986223"/>
<evidence type="ECO:0000256" key="1">
    <source>
        <dbReference type="ARBA" id="ARBA00004123"/>
    </source>
</evidence>
<dbReference type="InterPro" id="IPR007219">
    <property type="entry name" value="XnlR_reg_dom"/>
</dbReference>
<dbReference type="Proteomes" id="UP000054821">
    <property type="component" value="Unassembled WGS sequence"/>
</dbReference>
<evidence type="ECO:0000256" key="4">
    <source>
        <dbReference type="SAM" id="MobiDB-lite"/>
    </source>
</evidence>
<protein>
    <recommendedName>
        <fullName evidence="5">Zn(2)-C6 fungal-type domain-containing protein</fullName>
    </recommendedName>
</protein>
<evidence type="ECO:0000259" key="5">
    <source>
        <dbReference type="PROSITE" id="PS50048"/>
    </source>
</evidence>
<dbReference type="SMART" id="SM00906">
    <property type="entry name" value="Fungal_trans"/>
    <property type="match status" value="1"/>
</dbReference>
<dbReference type="CDD" id="cd00067">
    <property type="entry name" value="GAL4"/>
    <property type="match status" value="1"/>
</dbReference>
<dbReference type="InterPro" id="IPR001138">
    <property type="entry name" value="Zn2Cys6_DnaBD"/>
</dbReference>
<accession>A0A2P5A3H0</accession>
<evidence type="ECO:0000256" key="3">
    <source>
        <dbReference type="ARBA" id="ARBA00023242"/>
    </source>
</evidence>
<feature type="compositionally biased region" description="Polar residues" evidence="4">
    <location>
        <begin position="754"/>
        <end position="774"/>
    </location>
</feature>
<comment type="caution">
    <text evidence="6">The sequence shown here is derived from an EMBL/GenBank/DDBJ whole genome shotgun (WGS) entry which is preliminary data.</text>
</comment>
<name>A0A2P5A3H0_9HYPO</name>
<dbReference type="GO" id="GO:0006351">
    <property type="term" value="P:DNA-templated transcription"/>
    <property type="evidence" value="ECO:0007669"/>
    <property type="project" value="InterPro"/>
</dbReference>
<evidence type="ECO:0000313" key="6">
    <source>
        <dbReference type="EMBL" id="PON31075.1"/>
    </source>
</evidence>
<keyword evidence="3" id="KW-0539">Nucleus</keyword>
<comment type="subcellular location">
    <subcellularLocation>
        <location evidence="1">Nucleus</location>
    </subcellularLocation>
</comment>
<dbReference type="GO" id="GO:0003677">
    <property type="term" value="F:DNA binding"/>
    <property type="evidence" value="ECO:0007669"/>
    <property type="project" value="InterPro"/>
</dbReference>
<dbReference type="Pfam" id="PF00172">
    <property type="entry name" value="Zn_clus"/>
    <property type="match status" value="1"/>
</dbReference>
<dbReference type="PANTHER" id="PTHR31001:SF50">
    <property type="entry name" value="ZN(II)2CYS6 TRANSCRIPTION FACTOR (EUROFUNG)"/>
    <property type="match status" value="1"/>
</dbReference>
<feature type="compositionally biased region" description="Polar residues" evidence="4">
    <location>
        <begin position="145"/>
        <end position="165"/>
    </location>
</feature>
<dbReference type="PROSITE" id="PS00463">
    <property type="entry name" value="ZN2_CY6_FUNGAL_1"/>
    <property type="match status" value="1"/>
</dbReference>
<dbReference type="RefSeq" id="XP_018660621.2">
    <property type="nucleotide sequence ID" value="XM_018806140.2"/>
</dbReference>
<dbReference type="InterPro" id="IPR036864">
    <property type="entry name" value="Zn2-C6_fun-type_DNA-bd_sf"/>
</dbReference>
<feature type="compositionally biased region" description="Polar residues" evidence="4">
    <location>
        <begin position="783"/>
        <end position="802"/>
    </location>
</feature>
<evidence type="ECO:0000256" key="2">
    <source>
        <dbReference type="ARBA" id="ARBA00022723"/>
    </source>
</evidence>
<dbReference type="PROSITE" id="PS50048">
    <property type="entry name" value="ZN2_CY6_FUNGAL_2"/>
    <property type="match status" value="1"/>
</dbReference>
<dbReference type="InterPro" id="IPR050613">
    <property type="entry name" value="Sec_Metabolite_Reg"/>
</dbReference>
<feature type="domain" description="Zn(2)-C6 fungal-type" evidence="5">
    <location>
        <begin position="62"/>
        <end position="91"/>
    </location>
</feature>
<evidence type="ECO:0000313" key="7">
    <source>
        <dbReference type="Proteomes" id="UP000054821"/>
    </source>
</evidence>
<dbReference type="PANTHER" id="PTHR31001">
    <property type="entry name" value="UNCHARACTERIZED TRANSCRIPTIONAL REGULATORY PROTEIN"/>
    <property type="match status" value="1"/>
</dbReference>